<reference evidence="2 3" key="1">
    <citation type="submission" date="2018-09" db="EMBL/GenBank/DDBJ databases">
        <title>Genomic investigation of the strawberry pathogen Phytophthora fragariae indicates pathogenicity is determined by transcriptional variation in three key races.</title>
        <authorList>
            <person name="Adams T.M."/>
            <person name="Armitage A.D."/>
            <person name="Sobczyk M.K."/>
            <person name="Bates H.J."/>
            <person name="Dunwell J.M."/>
            <person name="Nellist C.F."/>
            <person name="Harrison R.J."/>
        </authorList>
    </citation>
    <scope>NUCLEOTIDE SEQUENCE [LARGE SCALE GENOMIC DNA]</scope>
    <source>
        <strain evidence="2 3">SCRP249</strain>
    </source>
</reference>
<dbReference type="AlphaFoldDB" id="A0A6A3M115"/>
<name>A0A6A3M115_9STRA</name>
<dbReference type="EMBL" id="QXFV01000841">
    <property type="protein sequence ID" value="KAE9024098.1"/>
    <property type="molecule type" value="Genomic_DNA"/>
</dbReference>
<protein>
    <recommendedName>
        <fullName evidence="4">Secreted protein</fullName>
    </recommendedName>
</protein>
<gene>
    <name evidence="2" type="ORF">PR001_g12756</name>
</gene>
<organism evidence="2 3">
    <name type="scientific">Phytophthora rubi</name>
    <dbReference type="NCBI Taxonomy" id="129364"/>
    <lineage>
        <taxon>Eukaryota</taxon>
        <taxon>Sar</taxon>
        <taxon>Stramenopiles</taxon>
        <taxon>Oomycota</taxon>
        <taxon>Peronosporomycetes</taxon>
        <taxon>Peronosporales</taxon>
        <taxon>Peronosporaceae</taxon>
        <taxon>Phytophthora</taxon>
    </lineage>
</organism>
<comment type="caution">
    <text evidence="2">The sequence shown here is derived from an EMBL/GenBank/DDBJ whole genome shotgun (WGS) entry which is preliminary data.</text>
</comment>
<evidence type="ECO:0000313" key="3">
    <source>
        <dbReference type="Proteomes" id="UP000429607"/>
    </source>
</evidence>
<proteinExistence type="predicted"/>
<evidence type="ECO:0000256" key="1">
    <source>
        <dbReference type="SAM" id="SignalP"/>
    </source>
</evidence>
<feature type="chain" id="PRO_5025486836" description="Secreted protein" evidence="1">
    <location>
        <begin position="20"/>
        <end position="84"/>
    </location>
</feature>
<feature type="signal peptide" evidence="1">
    <location>
        <begin position="1"/>
        <end position="19"/>
    </location>
</feature>
<sequence>MNSNVRSALLSALQLLTNATSLSSNLHPNYAEIWRNEVGWSPRGGGSTGVAACQSKCLLVHIATDVARCANMFITSESAKLFRS</sequence>
<accession>A0A6A3M115</accession>
<evidence type="ECO:0000313" key="2">
    <source>
        <dbReference type="EMBL" id="KAE9024098.1"/>
    </source>
</evidence>
<evidence type="ECO:0008006" key="4">
    <source>
        <dbReference type="Google" id="ProtNLM"/>
    </source>
</evidence>
<dbReference type="Proteomes" id="UP000429607">
    <property type="component" value="Unassembled WGS sequence"/>
</dbReference>
<keyword evidence="1" id="KW-0732">Signal</keyword>